<dbReference type="SUPFAM" id="SSF64484">
    <property type="entry name" value="beta and beta-prime subunits of DNA dependent RNA-polymerase"/>
    <property type="match status" value="1"/>
</dbReference>
<evidence type="ECO:0000259" key="6">
    <source>
        <dbReference type="Pfam" id="PF04983"/>
    </source>
</evidence>
<keyword evidence="4" id="KW-0548">Nucleotidyltransferase</keyword>
<dbReference type="PANTHER" id="PTHR19376:SF32">
    <property type="entry name" value="DNA-DIRECTED RNA POLYMERASE III SUBUNIT RPC1"/>
    <property type="match status" value="1"/>
</dbReference>
<feature type="domain" description="RNA polymerase Rpb1" evidence="7">
    <location>
        <begin position="192"/>
        <end position="260"/>
    </location>
</feature>
<dbReference type="Pfam" id="PF05000">
    <property type="entry name" value="RNA_pol_Rpb1_4"/>
    <property type="match status" value="1"/>
</dbReference>
<feature type="non-terminal residue" evidence="8">
    <location>
        <position position="1"/>
    </location>
</feature>
<dbReference type="GO" id="GO:0006351">
    <property type="term" value="P:DNA-templated transcription"/>
    <property type="evidence" value="ECO:0007669"/>
    <property type="project" value="InterPro"/>
</dbReference>
<dbReference type="GO" id="GO:0003677">
    <property type="term" value="F:DNA binding"/>
    <property type="evidence" value="ECO:0007669"/>
    <property type="project" value="InterPro"/>
</dbReference>
<keyword evidence="2" id="KW-0240">DNA-directed RNA polymerase</keyword>
<dbReference type="Gene3D" id="1.10.132.30">
    <property type="match status" value="1"/>
</dbReference>
<accession>X1GYV4</accession>
<dbReference type="EMBL" id="BARU01033029">
    <property type="protein sequence ID" value="GAH63086.1"/>
    <property type="molecule type" value="Genomic_DNA"/>
</dbReference>
<dbReference type="GO" id="GO:0003899">
    <property type="term" value="F:DNA-directed RNA polymerase activity"/>
    <property type="evidence" value="ECO:0007669"/>
    <property type="project" value="UniProtKB-EC"/>
</dbReference>
<dbReference type="InterPro" id="IPR007083">
    <property type="entry name" value="RNA_pol_Rpb1_4"/>
</dbReference>
<evidence type="ECO:0000256" key="1">
    <source>
        <dbReference type="ARBA" id="ARBA00012418"/>
    </source>
</evidence>
<dbReference type="Pfam" id="PF04983">
    <property type="entry name" value="RNA_pol_Rpb1_3"/>
    <property type="match status" value="1"/>
</dbReference>
<evidence type="ECO:0000256" key="2">
    <source>
        <dbReference type="ARBA" id="ARBA00022478"/>
    </source>
</evidence>
<organism evidence="8">
    <name type="scientific">marine sediment metagenome</name>
    <dbReference type="NCBI Taxonomy" id="412755"/>
    <lineage>
        <taxon>unclassified sequences</taxon>
        <taxon>metagenomes</taxon>
        <taxon>ecological metagenomes</taxon>
    </lineage>
</organism>
<evidence type="ECO:0000256" key="5">
    <source>
        <dbReference type="ARBA" id="ARBA00023163"/>
    </source>
</evidence>
<reference evidence="8" key="1">
    <citation type="journal article" date="2014" name="Front. Microbiol.">
        <title>High frequency of phylogenetically diverse reductive dehalogenase-homologous genes in deep subseafloor sedimentary metagenomes.</title>
        <authorList>
            <person name="Kawai M."/>
            <person name="Futagami T."/>
            <person name="Toyoda A."/>
            <person name="Takaki Y."/>
            <person name="Nishi S."/>
            <person name="Hori S."/>
            <person name="Arai W."/>
            <person name="Tsubouchi T."/>
            <person name="Morono Y."/>
            <person name="Uchiyama I."/>
            <person name="Ito T."/>
            <person name="Fujiyama A."/>
            <person name="Inagaki F."/>
            <person name="Takami H."/>
        </authorList>
    </citation>
    <scope>NUCLEOTIDE SEQUENCE</scope>
    <source>
        <strain evidence="8">Expedition CK06-06</strain>
    </source>
</reference>
<dbReference type="InterPro" id="IPR038120">
    <property type="entry name" value="Rpb1_funnel_sf"/>
</dbReference>
<dbReference type="AlphaFoldDB" id="X1GYV4"/>
<dbReference type="InterPro" id="IPR045867">
    <property type="entry name" value="DNA-dir_RpoC_beta_prime"/>
</dbReference>
<sequence>GDEMNIHSPQTEEARAEAKILLDVKMNLMSPKNNTNLVGCIGDAITGNYLLGLHELSKEDANQLLYKSGLDYSISKKTALGTEIFSKILPKVNFSNDSIKIKDGEIVKGVIDKTTFGDEDGDLVKELDRVFGRTETFETIKRAFNLGKNYLTDFGITTSVEDLDLDEAVIKSGEEIIRKAEKKTEELILAYKNGTLESIPGKTKEESREIKILQALNEVRTKIGEIVKKEFPETNPVNYMIKSGGGGNILNITQMASCVG</sequence>
<evidence type="ECO:0000259" key="7">
    <source>
        <dbReference type="Pfam" id="PF05000"/>
    </source>
</evidence>
<name>X1GYV4_9ZZZZ</name>
<dbReference type="InterPro" id="IPR007066">
    <property type="entry name" value="RNA_pol_Rpb1_3"/>
</dbReference>
<dbReference type="GO" id="GO:0000428">
    <property type="term" value="C:DNA-directed RNA polymerase complex"/>
    <property type="evidence" value="ECO:0007669"/>
    <property type="project" value="UniProtKB-KW"/>
</dbReference>
<evidence type="ECO:0000256" key="4">
    <source>
        <dbReference type="ARBA" id="ARBA00022695"/>
    </source>
</evidence>
<evidence type="ECO:0000256" key="3">
    <source>
        <dbReference type="ARBA" id="ARBA00022679"/>
    </source>
</evidence>
<feature type="domain" description="RNA polymerase Rpb1" evidence="6">
    <location>
        <begin position="27"/>
        <end position="163"/>
    </location>
</feature>
<proteinExistence type="predicted"/>
<dbReference type="EC" id="2.7.7.6" evidence="1"/>
<dbReference type="InterPro" id="IPR042102">
    <property type="entry name" value="RNA_pol_Rpb1_3_sf"/>
</dbReference>
<gene>
    <name evidence="8" type="ORF">S03H2_52008</name>
</gene>
<evidence type="ECO:0000313" key="8">
    <source>
        <dbReference type="EMBL" id="GAH63086.1"/>
    </source>
</evidence>
<dbReference type="PANTHER" id="PTHR19376">
    <property type="entry name" value="DNA-DIRECTED RNA POLYMERASE"/>
    <property type="match status" value="1"/>
</dbReference>
<keyword evidence="5" id="KW-0804">Transcription</keyword>
<feature type="non-terminal residue" evidence="8">
    <location>
        <position position="260"/>
    </location>
</feature>
<dbReference type="Gene3D" id="1.10.274.100">
    <property type="entry name" value="RNA polymerase Rpb1, domain 3"/>
    <property type="match status" value="1"/>
</dbReference>
<dbReference type="Gene3D" id="2.40.40.20">
    <property type="match status" value="1"/>
</dbReference>
<protein>
    <recommendedName>
        <fullName evidence="1">DNA-directed RNA polymerase</fullName>
        <ecNumber evidence="1">2.7.7.6</ecNumber>
    </recommendedName>
</protein>
<comment type="caution">
    <text evidence="8">The sequence shown here is derived from an EMBL/GenBank/DDBJ whole genome shotgun (WGS) entry which is preliminary data.</text>
</comment>
<keyword evidence="3" id="KW-0808">Transferase</keyword>